<comment type="caution">
    <text evidence="4">The sequence shown here is derived from an EMBL/GenBank/DDBJ whole genome shotgun (WGS) entry which is preliminary data.</text>
</comment>
<reference evidence="4" key="1">
    <citation type="submission" date="2021-04" db="EMBL/GenBank/DDBJ databases">
        <title>Microbacterium tenobrionis sp. nov. and Microbacterium allomyrinae sp. nov., isolated from larvae of Tenobrio molitor and Allomyrina dichotoma, respectively.</title>
        <authorList>
            <person name="Lee S.D."/>
        </authorList>
    </citation>
    <scope>NUCLEOTIDE SEQUENCE</scope>
    <source>
        <strain evidence="4">BWT-G7</strain>
    </source>
</reference>
<evidence type="ECO:0000259" key="3">
    <source>
        <dbReference type="PROSITE" id="PS51746"/>
    </source>
</evidence>
<dbReference type="RefSeq" id="WP_229384776.1">
    <property type="nucleotide sequence ID" value="NZ_JAGTTN010000003.1"/>
</dbReference>
<dbReference type="SUPFAM" id="SSF81606">
    <property type="entry name" value="PP2C-like"/>
    <property type="match status" value="1"/>
</dbReference>
<dbReference type="Gene3D" id="3.60.40.10">
    <property type="entry name" value="PPM-type phosphatase domain"/>
    <property type="match status" value="1"/>
</dbReference>
<dbReference type="PANTHER" id="PTHR47992">
    <property type="entry name" value="PROTEIN PHOSPHATASE"/>
    <property type="match status" value="1"/>
</dbReference>
<dbReference type="Pfam" id="PF13672">
    <property type="entry name" value="PP2C_2"/>
    <property type="match status" value="1"/>
</dbReference>
<dbReference type="CDD" id="cd00143">
    <property type="entry name" value="PP2Cc"/>
    <property type="match status" value="1"/>
</dbReference>
<dbReference type="EMBL" id="JAGTTN010000003">
    <property type="protein sequence ID" value="MCC2032824.1"/>
    <property type="molecule type" value="Genomic_DNA"/>
</dbReference>
<dbReference type="SMART" id="SM00331">
    <property type="entry name" value="PP2C_SIG"/>
    <property type="match status" value="1"/>
</dbReference>
<protein>
    <submittedName>
        <fullName evidence="4">Serine/threonine-protein phosphatase</fullName>
    </submittedName>
</protein>
<evidence type="ECO:0000256" key="2">
    <source>
        <dbReference type="SAM" id="Phobius"/>
    </source>
</evidence>
<dbReference type="InterPro" id="IPR015655">
    <property type="entry name" value="PP2C"/>
</dbReference>
<keyword evidence="2" id="KW-1133">Transmembrane helix</keyword>
<dbReference type="GO" id="GO:0004722">
    <property type="term" value="F:protein serine/threonine phosphatase activity"/>
    <property type="evidence" value="ECO:0007669"/>
    <property type="project" value="InterPro"/>
</dbReference>
<keyword evidence="2" id="KW-0812">Transmembrane</keyword>
<accession>A0A9X1LVG0</accession>
<proteinExistence type="predicted"/>
<keyword evidence="5" id="KW-1185">Reference proteome</keyword>
<gene>
    <name evidence="4" type="ORF">KEC57_11605</name>
</gene>
<dbReference type="InterPro" id="IPR036457">
    <property type="entry name" value="PPM-type-like_dom_sf"/>
</dbReference>
<name>A0A9X1LVG0_9MICO</name>
<dbReference type="AlphaFoldDB" id="A0A9X1LVG0"/>
<dbReference type="InterPro" id="IPR001932">
    <property type="entry name" value="PPM-type_phosphatase-like_dom"/>
</dbReference>
<dbReference type="Proteomes" id="UP001139354">
    <property type="component" value="Unassembled WGS sequence"/>
</dbReference>
<feature type="transmembrane region" description="Helical" evidence="2">
    <location>
        <begin position="311"/>
        <end position="332"/>
    </location>
</feature>
<keyword evidence="2" id="KW-0472">Membrane</keyword>
<feature type="region of interest" description="Disordered" evidence="1">
    <location>
        <begin position="1"/>
        <end position="21"/>
    </location>
</feature>
<organism evidence="4 5">
    <name type="scientific">Microbacterium allomyrinae</name>
    <dbReference type="NCBI Taxonomy" id="2830666"/>
    <lineage>
        <taxon>Bacteria</taxon>
        <taxon>Bacillati</taxon>
        <taxon>Actinomycetota</taxon>
        <taxon>Actinomycetes</taxon>
        <taxon>Micrococcales</taxon>
        <taxon>Microbacteriaceae</taxon>
        <taxon>Microbacterium</taxon>
    </lineage>
</organism>
<feature type="domain" description="PPM-type phosphatase" evidence="3">
    <location>
        <begin position="3"/>
        <end position="239"/>
    </location>
</feature>
<evidence type="ECO:0000313" key="5">
    <source>
        <dbReference type="Proteomes" id="UP001139354"/>
    </source>
</evidence>
<sequence length="412" mass="44392">MVFQGSSTAISHTGKVRSNNQDSGYSGSNLFVVADGMGGHAGGDVASSLAITRLERLDQPYETTSEAELALRDAISDAAVELIDTVHVRPELAGMGTTVSALIMVDDYAVIAHIGDSRIYLFRDGTLTQITTDHTFVQRLVDSGRITPEEARYHPRRSVLMRVLGDMDPDPELDTFIMPTQPGDRWLLCSDGLSGVVDDPHTSKALGLGLAPGRTADNLLKQALDAGAPDNVTIVIVDVGGQHPVFSGTPTIVGSASNPVGVEVPAAAPRRSSWLHPNRQAANEPTHYEPAAGFLEELIEEDRRRSRRRRIGWITGLVLVLVIITGVLWIGYQWTQTRYFVGTDEDTVVIYRGVQQSIGPISLSTPYEDTEIPLTSLSEFARSTVEQTISASSLTDARRIVSSISDTAEGGG</sequence>
<evidence type="ECO:0000313" key="4">
    <source>
        <dbReference type="EMBL" id="MCC2032824.1"/>
    </source>
</evidence>
<evidence type="ECO:0000256" key="1">
    <source>
        <dbReference type="SAM" id="MobiDB-lite"/>
    </source>
</evidence>
<dbReference type="PROSITE" id="PS51746">
    <property type="entry name" value="PPM_2"/>
    <property type="match status" value="1"/>
</dbReference>
<dbReference type="SMART" id="SM00332">
    <property type="entry name" value="PP2Cc"/>
    <property type="match status" value="1"/>
</dbReference>